<dbReference type="InterPro" id="IPR029151">
    <property type="entry name" value="Sensor-like_sf"/>
</dbReference>
<dbReference type="EMBL" id="MSCH01000003">
    <property type="protein sequence ID" value="PQJ54253.1"/>
    <property type="molecule type" value="Genomic_DNA"/>
</dbReference>
<dbReference type="InterPro" id="IPR000727">
    <property type="entry name" value="T_SNARE_dom"/>
</dbReference>
<evidence type="ECO:0000256" key="3">
    <source>
        <dbReference type="ARBA" id="ARBA00022481"/>
    </source>
</evidence>
<dbReference type="SUPFAM" id="SSF103190">
    <property type="entry name" value="Sensory domain-like"/>
    <property type="match status" value="1"/>
</dbReference>
<keyword evidence="9 11" id="KW-0807">Transducer</keyword>
<gene>
    <name evidence="17" type="ORF">BTO11_11705</name>
</gene>
<evidence type="ECO:0000256" key="6">
    <source>
        <dbReference type="ARBA" id="ARBA00022692"/>
    </source>
</evidence>
<dbReference type="PROSITE" id="PS50111">
    <property type="entry name" value="CHEMOTAXIS_TRANSDUC_2"/>
    <property type="match status" value="1"/>
</dbReference>
<dbReference type="Gene3D" id="1.10.287.950">
    <property type="entry name" value="Methyl-accepting chemotaxis protein"/>
    <property type="match status" value="1"/>
</dbReference>
<comment type="caution">
    <text evidence="17">The sequence shown here is derived from an EMBL/GenBank/DDBJ whole genome shotgun (WGS) entry which is preliminary data.</text>
</comment>
<dbReference type="PANTHER" id="PTHR32089:SF39">
    <property type="entry name" value="METHYL-ACCEPTING CHEMOTAXIS PROTEIN HLYB"/>
    <property type="match status" value="1"/>
</dbReference>
<dbReference type="PRINTS" id="PR00260">
    <property type="entry name" value="CHEMTRNSDUCR"/>
</dbReference>
<dbReference type="InterPro" id="IPR033479">
    <property type="entry name" value="dCache_1"/>
</dbReference>
<keyword evidence="7 13" id="KW-1133">Transmembrane helix</keyword>
<accession>A0A2S7UWD4</accession>
<proteinExistence type="inferred from homology"/>
<dbReference type="GO" id="GO:0005886">
    <property type="term" value="C:plasma membrane"/>
    <property type="evidence" value="ECO:0007669"/>
    <property type="project" value="UniProtKB-SubCell"/>
</dbReference>
<dbReference type="SUPFAM" id="SSF58104">
    <property type="entry name" value="Methyl-accepting chemotaxis protein (MCP) signaling domain"/>
    <property type="match status" value="1"/>
</dbReference>
<dbReference type="AlphaFoldDB" id="A0A2S7UWD4"/>
<comment type="subcellular location">
    <subcellularLocation>
        <location evidence="1">Cell inner membrane</location>
        <topology evidence="1">Multi-pass membrane protein</topology>
    </subcellularLocation>
</comment>
<dbReference type="CDD" id="cd12912">
    <property type="entry name" value="PDC2_MCP_like"/>
    <property type="match status" value="1"/>
</dbReference>
<dbReference type="CDD" id="cd11386">
    <property type="entry name" value="MCP_signal"/>
    <property type="match status" value="1"/>
</dbReference>
<dbReference type="InterPro" id="IPR004089">
    <property type="entry name" value="MCPsignal_dom"/>
</dbReference>
<keyword evidence="12" id="KW-0175">Coiled coil</keyword>
<evidence type="ECO:0000256" key="1">
    <source>
        <dbReference type="ARBA" id="ARBA00004429"/>
    </source>
</evidence>
<keyword evidence="2" id="KW-1003">Cell membrane</keyword>
<keyword evidence="4" id="KW-0145">Chemotaxis</keyword>
<dbReference type="GO" id="GO:0006935">
    <property type="term" value="P:chemotaxis"/>
    <property type="evidence" value="ECO:0007669"/>
    <property type="project" value="UniProtKB-KW"/>
</dbReference>
<dbReference type="RefSeq" id="WP_105052767.1">
    <property type="nucleotide sequence ID" value="NZ_BMYG01000006.1"/>
</dbReference>
<feature type="coiled-coil region" evidence="12">
    <location>
        <begin position="428"/>
        <end position="455"/>
    </location>
</feature>
<evidence type="ECO:0000259" key="16">
    <source>
        <dbReference type="PROSITE" id="PS50885"/>
    </source>
</evidence>
<dbReference type="Pfam" id="PF00672">
    <property type="entry name" value="HAMP"/>
    <property type="match status" value="1"/>
</dbReference>
<evidence type="ECO:0000256" key="4">
    <source>
        <dbReference type="ARBA" id="ARBA00022500"/>
    </source>
</evidence>
<reference evidence="17 18" key="1">
    <citation type="submission" date="2016-12" db="EMBL/GenBank/DDBJ databases">
        <title>Diversity of luminous bacteria.</title>
        <authorList>
            <person name="Yoshizawa S."/>
            <person name="Kogure K."/>
        </authorList>
    </citation>
    <scope>NUCLEOTIDE SEQUENCE [LARGE SCALE GENOMIC DNA]</scope>
    <source>
        <strain evidence="17 18">SA4-48</strain>
    </source>
</reference>
<organism evidence="17 18">
    <name type="scientific">Psychrosphaera saromensis</name>
    <dbReference type="NCBI Taxonomy" id="716813"/>
    <lineage>
        <taxon>Bacteria</taxon>
        <taxon>Pseudomonadati</taxon>
        <taxon>Pseudomonadota</taxon>
        <taxon>Gammaproteobacteria</taxon>
        <taxon>Alteromonadales</taxon>
        <taxon>Pseudoalteromonadaceae</taxon>
        <taxon>Psychrosphaera</taxon>
    </lineage>
</organism>
<dbReference type="PROSITE" id="PS50192">
    <property type="entry name" value="T_SNARE"/>
    <property type="match status" value="1"/>
</dbReference>
<dbReference type="CDD" id="cd12913">
    <property type="entry name" value="PDC1_MCP_like"/>
    <property type="match status" value="1"/>
</dbReference>
<dbReference type="FunFam" id="1.10.287.950:FF:000001">
    <property type="entry name" value="Methyl-accepting chemotaxis sensory transducer"/>
    <property type="match status" value="1"/>
</dbReference>
<dbReference type="Pfam" id="PF00015">
    <property type="entry name" value="MCPsignal"/>
    <property type="match status" value="1"/>
</dbReference>
<evidence type="ECO:0000256" key="12">
    <source>
        <dbReference type="SAM" id="Coils"/>
    </source>
</evidence>
<evidence type="ECO:0000259" key="15">
    <source>
        <dbReference type="PROSITE" id="PS50192"/>
    </source>
</evidence>
<name>A0A2S7UWD4_9GAMM</name>
<protein>
    <submittedName>
        <fullName evidence="17">Chemotaxis protein</fullName>
    </submittedName>
</protein>
<keyword evidence="6 13" id="KW-0812">Transmembrane</keyword>
<feature type="domain" description="Methyl-accepting transducer" evidence="14">
    <location>
        <begin position="357"/>
        <end position="593"/>
    </location>
</feature>
<sequence>MLKSLKFTTKVTLAASLVLVFVLGLFTVNNFVVMQNQTQEQLSQVLHEISESVSQNISNWLNGKLAIVSGVANVYNNDLTKTQILERLDLADEAGGFKNVYIGRVDGTFILDDQTIQLPDGYDARERPWYQLAKNQETTTFTAPYIDATNNELIISAVVPIFEDAEFSGVAGGDIDMTTITEIVNSIDFLGFGYAFLVDSNKQILSHPEQKYNSLPMSKLFNQDLALNAEFASVKLDETDHLVSFIKISGIKNVDWYLGVVIGEEIAYSSVSSFRNMAALYMILGVIVIVIMLQTLLKYLMQPMQRLSDAIKDISQGEGDLTKRLVVENNDEFGELSHHFNMFIEKIHGSIEQVRTSTIQLERSVENLVESTTATQEMYSDQTKLTDGLTLAIENLSASARDISSNATNASELASNANAEANSSHDSLDKNIAVIKNLANKMTEAEQEIESLEQHTISIGQVLEVIKGVSDQTNLLALNAAIEAARAGEAGRGFAVVADEVRQLAFRTQESTREIEETVGQLQLSAASAVSSMKSSLADTQASVEQATHAGEQMENVSKVIGAIDEVNHSVANATTEQNNVTQSIDNDVHHIRDIATKGQQNLSDALNECTNLKAQFYELEKLVLTFKV</sequence>
<evidence type="ECO:0000313" key="17">
    <source>
        <dbReference type="EMBL" id="PQJ54253.1"/>
    </source>
</evidence>
<dbReference type="Gene3D" id="3.30.450.20">
    <property type="entry name" value="PAS domain"/>
    <property type="match status" value="2"/>
</dbReference>
<evidence type="ECO:0000256" key="9">
    <source>
        <dbReference type="ARBA" id="ARBA00023224"/>
    </source>
</evidence>
<keyword evidence="5" id="KW-0997">Cell inner membrane</keyword>
<evidence type="ECO:0000256" key="11">
    <source>
        <dbReference type="PROSITE-ProRule" id="PRU00284"/>
    </source>
</evidence>
<dbReference type="CDD" id="cd06225">
    <property type="entry name" value="HAMP"/>
    <property type="match status" value="1"/>
</dbReference>
<dbReference type="SMART" id="SM00283">
    <property type="entry name" value="MA"/>
    <property type="match status" value="1"/>
</dbReference>
<dbReference type="GO" id="GO:0004888">
    <property type="term" value="F:transmembrane signaling receptor activity"/>
    <property type="evidence" value="ECO:0007669"/>
    <property type="project" value="InterPro"/>
</dbReference>
<feature type="domain" description="T-SNARE coiled-coil homology" evidence="15">
    <location>
        <begin position="552"/>
        <end position="606"/>
    </location>
</feature>
<dbReference type="InterPro" id="IPR003660">
    <property type="entry name" value="HAMP_dom"/>
</dbReference>
<dbReference type="InterPro" id="IPR004090">
    <property type="entry name" value="Chemotax_Me-accpt_rcpt"/>
</dbReference>
<keyword evidence="8 13" id="KW-0472">Membrane</keyword>
<dbReference type="GO" id="GO:0007165">
    <property type="term" value="P:signal transduction"/>
    <property type="evidence" value="ECO:0007669"/>
    <property type="project" value="UniProtKB-KW"/>
</dbReference>
<evidence type="ECO:0000256" key="5">
    <source>
        <dbReference type="ARBA" id="ARBA00022519"/>
    </source>
</evidence>
<evidence type="ECO:0000256" key="7">
    <source>
        <dbReference type="ARBA" id="ARBA00022989"/>
    </source>
</evidence>
<comment type="similarity">
    <text evidence="10">Belongs to the methyl-accepting chemotaxis (MCP) protein family.</text>
</comment>
<feature type="transmembrane region" description="Helical" evidence="13">
    <location>
        <begin position="278"/>
        <end position="297"/>
    </location>
</feature>
<evidence type="ECO:0000313" key="18">
    <source>
        <dbReference type="Proteomes" id="UP000239007"/>
    </source>
</evidence>
<dbReference type="OrthoDB" id="2489132at2"/>
<evidence type="ECO:0000256" key="13">
    <source>
        <dbReference type="SAM" id="Phobius"/>
    </source>
</evidence>
<keyword evidence="18" id="KW-1185">Reference proteome</keyword>
<dbReference type="PANTHER" id="PTHR32089">
    <property type="entry name" value="METHYL-ACCEPTING CHEMOTAXIS PROTEIN MCPB"/>
    <property type="match status" value="1"/>
</dbReference>
<dbReference type="SMART" id="SM00304">
    <property type="entry name" value="HAMP"/>
    <property type="match status" value="1"/>
</dbReference>
<dbReference type="PROSITE" id="PS50885">
    <property type="entry name" value="HAMP"/>
    <property type="match status" value="1"/>
</dbReference>
<evidence type="ECO:0000259" key="14">
    <source>
        <dbReference type="PROSITE" id="PS50111"/>
    </source>
</evidence>
<dbReference type="Pfam" id="PF02743">
    <property type="entry name" value="dCache_1"/>
    <property type="match status" value="1"/>
</dbReference>
<keyword evidence="3" id="KW-0488">Methylation</keyword>
<feature type="domain" description="HAMP" evidence="16">
    <location>
        <begin position="298"/>
        <end position="352"/>
    </location>
</feature>
<evidence type="ECO:0000256" key="8">
    <source>
        <dbReference type="ARBA" id="ARBA00023136"/>
    </source>
</evidence>
<dbReference type="Proteomes" id="UP000239007">
    <property type="component" value="Unassembled WGS sequence"/>
</dbReference>
<evidence type="ECO:0000256" key="2">
    <source>
        <dbReference type="ARBA" id="ARBA00022475"/>
    </source>
</evidence>
<evidence type="ECO:0000256" key="10">
    <source>
        <dbReference type="ARBA" id="ARBA00029447"/>
    </source>
</evidence>